<dbReference type="EMBL" id="JAERRF010000015">
    <property type="protein sequence ID" value="MBL1099730.1"/>
    <property type="molecule type" value="Genomic_DNA"/>
</dbReference>
<dbReference type="RefSeq" id="WP_201877251.1">
    <property type="nucleotide sequence ID" value="NZ_JAERRF010000015.1"/>
</dbReference>
<feature type="region of interest" description="Disordered" evidence="1">
    <location>
        <begin position="584"/>
        <end position="606"/>
    </location>
</feature>
<evidence type="ECO:0000259" key="2">
    <source>
        <dbReference type="Pfam" id="PF20013"/>
    </source>
</evidence>
<feature type="region of interest" description="Disordered" evidence="1">
    <location>
        <begin position="457"/>
        <end position="477"/>
    </location>
</feature>
<sequence>MAGQAHYSSAPPGAGDRQGGFRFTAVSADLSRATLEGLRPLMAYTPPPGAVAEPASHPVAFAYDRLGETRAVTRIRSVGQDYTGRWGNYFCHSVLATPEELTGLRPVELWGAPLWAEAPAADDGRPLPGIGELPLGSTVGPDRVRRLLHGTGAAGGRLLERLLAAVLSALERTPSDAEADAPGPVVLVSSSGDRVLDWLTAVSYALPAPLAAELTFITYTDRPYDDHRLLVGTVPEVWERCGGERCGGEHGVFHLDPPLTDGPVSGDTSHGTAAGLLARAWAEDDLDVFDTVADLWSAAPADRASRLTTVCALVALARGTWDAARAPRPERDALDALLGSFAEHPDRLPPEVHRSLASGPAGLDAPLAARLLTVSPAFRDTARHTLEQALLTGAFPETAPIPAADGAVSALVRFVDGVIRLRLAEADVAPEAVRDGAEQWLTARPEPFGDALAALLPPDPRPAQPPTVPPRPAAPPGATLADAYRRAVLAGVLRALEGSTALREAALSPEVCAALTRRPPDPLGMAEGGEPWAQAPRTAVRVWRTGTGAHPARRHEAALRVLRLYKQGLLGEEETCAAVRELAVPAPAEPPPEPVEPPEDSSPGRLLRRVLWRSEG</sequence>
<reference evidence="4 5" key="1">
    <citation type="submission" date="2021-01" db="EMBL/GenBank/DDBJ databases">
        <title>WGS of actinomycetes isolated from Thailand.</title>
        <authorList>
            <person name="Thawai C."/>
        </authorList>
    </citation>
    <scope>NUCLEOTIDE SEQUENCE [LARGE SCALE GENOMIC DNA]</scope>
    <source>
        <strain evidence="4 5">CA1R205</strain>
    </source>
</reference>
<dbReference type="Pfam" id="PF20014">
    <property type="entry name" value="GAP1-M"/>
    <property type="match status" value="1"/>
</dbReference>
<dbReference type="Proteomes" id="UP000634229">
    <property type="component" value="Unassembled WGS sequence"/>
</dbReference>
<feature type="domain" description="GTPase-associated protein 1 N-terminal" evidence="2">
    <location>
        <begin position="1"/>
        <end position="129"/>
    </location>
</feature>
<dbReference type="Pfam" id="PF20013">
    <property type="entry name" value="GAP1-N2"/>
    <property type="match status" value="1"/>
</dbReference>
<feature type="compositionally biased region" description="Pro residues" evidence="1">
    <location>
        <begin position="457"/>
        <end position="475"/>
    </location>
</feature>
<accession>A0ABS1NIL3</accession>
<feature type="domain" description="GTPase-associated protein 1 middle" evidence="3">
    <location>
        <begin position="155"/>
        <end position="242"/>
    </location>
</feature>
<protein>
    <submittedName>
        <fullName evidence="4">Uncharacterized protein</fullName>
    </submittedName>
</protein>
<evidence type="ECO:0000313" key="4">
    <source>
        <dbReference type="EMBL" id="MBL1099730.1"/>
    </source>
</evidence>
<organism evidence="4 5">
    <name type="scientific">Streptomyces coffeae</name>
    <dbReference type="NCBI Taxonomy" id="621382"/>
    <lineage>
        <taxon>Bacteria</taxon>
        <taxon>Bacillati</taxon>
        <taxon>Actinomycetota</taxon>
        <taxon>Actinomycetes</taxon>
        <taxon>Kitasatosporales</taxon>
        <taxon>Streptomycetaceae</taxon>
        <taxon>Streptomyces</taxon>
    </lineage>
</organism>
<keyword evidence="5" id="KW-1185">Reference proteome</keyword>
<name>A0ABS1NIL3_9ACTN</name>
<dbReference type="InterPro" id="IPR045402">
    <property type="entry name" value="GAP1-N2"/>
</dbReference>
<proteinExistence type="predicted"/>
<comment type="caution">
    <text evidence="4">The sequence shown here is derived from an EMBL/GenBank/DDBJ whole genome shotgun (WGS) entry which is preliminary data.</text>
</comment>
<evidence type="ECO:0000313" key="5">
    <source>
        <dbReference type="Proteomes" id="UP000634229"/>
    </source>
</evidence>
<gene>
    <name evidence="4" type="ORF">JK363_24285</name>
</gene>
<evidence type="ECO:0000256" key="1">
    <source>
        <dbReference type="SAM" id="MobiDB-lite"/>
    </source>
</evidence>
<evidence type="ECO:0000259" key="3">
    <source>
        <dbReference type="Pfam" id="PF20014"/>
    </source>
</evidence>
<dbReference type="InterPro" id="IPR045401">
    <property type="entry name" value="GAP1-M"/>
</dbReference>